<accession>A0A2W4TYC4</accession>
<dbReference type="Gene3D" id="2.130.10.10">
    <property type="entry name" value="YVTN repeat-like/Quinoprotein amine dehydrogenase"/>
    <property type="match status" value="2"/>
</dbReference>
<dbReference type="Proteomes" id="UP000249354">
    <property type="component" value="Unassembled WGS sequence"/>
</dbReference>
<dbReference type="EMBL" id="QBMC01000170">
    <property type="protein sequence ID" value="PZO11770.1"/>
    <property type="molecule type" value="Genomic_DNA"/>
</dbReference>
<dbReference type="PANTHER" id="PTHR43308">
    <property type="entry name" value="OUTER MEMBRANE PROTEIN ALPHA-RELATED"/>
    <property type="match status" value="1"/>
</dbReference>
<reference evidence="2 3" key="2">
    <citation type="submission" date="2018-06" db="EMBL/GenBank/DDBJ databases">
        <title>Metagenomic assembly of (sub)arctic Cyanobacteria and their associated microbiome from non-axenic cultures.</title>
        <authorList>
            <person name="Baurain D."/>
        </authorList>
    </citation>
    <scope>NUCLEOTIDE SEQUENCE [LARGE SCALE GENOMIC DNA]</scope>
    <source>
        <strain evidence="2">ULC129bin1</strain>
    </source>
</reference>
<reference evidence="3" key="1">
    <citation type="submission" date="2018-04" db="EMBL/GenBank/DDBJ databases">
        <authorList>
            <person name="Cornet L."/>
        </authorList>
    </citation>
    <scope>NUCLEOTIDE SEQUENCE [LARGE SCALE GENOMIC DNA]</scope>
</reference>
<dbReference type="SUPFAM" id="SSF82171">
    <property type="entry name" value="DPP6 N-terminal domain-like"/>
    <property type="match status" value="1"/>
</dbReference>
<comment type="caution">
    <text evidence="2">The sequence shown here is derived from an EMBL/GenBank/DDBJ whole genome shotgun (WGS) entry which is preliminary data.</text>
</comment>
<dbReference type="PROSITE" id="PS51272">
    <property type="entry name" value="SLH"/>
    <property type="match status" value="3"/>
</dbReference>
<dbReference type="InterPro" id="IPR051465">
    <property type="entry name" value="Cell_Envelope_Struct_Comp"/>
</dbReference>
<dbReference type="InterPro" id="IPR011659">
    <property type="entry name" value="WD40"/>
</dbReference>
<evidence type="ECO:0000313" key="3">
    <source>
        <dbReference type="Proteomes" id="UP000249354"/>
    </source>
</evidence>
<dbReference type="AlphaFoldDB" id="A0A2W4TYC4"/>
<proteinExistence type="predicted"/>
<evidence type="ECO:0000313" key="2">
    <source>
        <dbReference type="EMBL" id="PZO11770.1"/>
    </source>
</evidence>
<evidence type="ECO:0000259" key="1">
    <source>
        <dbReference type="PROSITE" id="PS51272"/>
    </source>
</evidence>
<dbReference type="PANTHER" id="PTHR43308:SF5">
    <property type="entry name" value="S-LAYER PROTEIN _ PEPTIDOGLYCAN ENDO-BETA-N-ACETYLGLUCOSAMINIDASE"/>
    <property type="match status" value="1"/>
</dbReference>
<feature type="domain" description="SLH" evidence="1">
    <location>
        <begin position="106"/>
        <end position="165"/>
    </location>
</feature>
<name>A0A2W4TYC4_9CYAN</name>
<gene>
    <name evidence="2" type="ORF">DCF25_18785</name>
</gene>
<dbReference type="InterPro" id="IPR001119">
    <property type="entry name" value="SLH_dom"/>
</dbReference>
<sequence length="581" mass="62598">MSLTSRFGISLTFGLLLSLSTPFIIPAISHNSRFATAQAQTQPTAFSDVPADYWAHDYIAGLAKSNIISGFGDGTFRPNEPVTRAQFAAILRQAFLTSQPTTAQAFKDVSDDYWAKGAIASARSAGFLSGYPDNTFKPNDRILRVQALVSLANGLKYPTGNPQSLSSYKDADIVPTYARPSTAAAAQANLIVSYPAPDQISPNRAASRAEVAAFVYQALAKAGRVAPIALKPERRWQITPTTTIAVQAYRMSLSRNGQSLAVIVNSDPEIQVWNTQTGSLLRTLTAEASDSVFNAVAISQDGTKIAFIKTTLPTGVPQLTVQTVDDGKVLLTQSLTPPKSQILKTYYPTDLGTLDVAFSPDGKRVMTQVSLRSQNYRDGTVYNRLNFHDIATGEFTQSINLIGIENAGIVNSTFSPDGSLLARVSYADGTSSSQTAVDMWQRNKDNRFDYLTALPVTKDGTSINSVGFTDSNLLNLTTYRSYKDRLDTWNPQTGEQVQSTLLPDEDCITATPAAVASPDGTSYFSTYPGLGICLGNIQTGEFQRNLDELSVGFEIGVFSGDGDVLAAVSDLEIRIFTKAAP</sequence>
<organism evidence="2 3">
    <name type="scientific">Leptolyngbya foveolarum</name>
    <dbReference type="NCBI Taxonomy" id="47253"/>
    <lineage>
        <taxon>Bacteria</taxon>
        <taxon>Bacillati</taxon>
        <taxon>Cyanobacteriota</taxon>
        <taxon>Cyanophyceae</taxon>
        <taxon>Leptolyngbyales</taxon>
        <taxon>Leptolyngbyaceae</taxon>
        <taxon>Leptolyngbya group</taxon>
        <taxon>Leptolyngbya</taxon>
    </lineage>
</organism>
<protein>
    <recommendedName>
        <fullName evidence="1">SLH domain-containing protein</fullName>
    </recommendedName>
</protein>
<dbReference type="Pfam" id="PF00395">
    <property type="entry name" value="SLH"/>
    <property type="match status" value="3"/>
</dbReference>
<dbReference type="Pfam" id="PF07676">
    <property type="entry name" value="PD40"/>
    <property type="match status" value="1"/>
</dbReference>
<feature type="domain" description="SLH" evidence="1">
    <location>
        <begin position="166"/>
        <end position="229"/>
    </location>
</feature>
<dbReference type="InterPro" id="IPR015943">
    <property type="entry name" value="WD40/YVTN_repeat-like_dom_sf"/>
</dbReference>
<feature type="domain" description="SLH" evidence="1">
    <location>
        <begin position="42"/>
        <end position="105"/>
    </location>
</feature>